<dbReference type="Gene3D" id="6.10.340.10">
    <property type="match status" value="1"/>
</dbReference>
<dbReference type="PROSITE" id="PS50885">
    <property type="entry name" value="HAMP"/>
    <property type="match status" value="2"/>
</dbReference>
<dbReference type="SUPFAM" id="SSF158472">
    <property type="entry name" value="HAMP domain-like"/>
    <property type="match status" value="1"/>
</dbReference>
<dbReference type="GO" id="GO:0004888">
    <property type="term" value="F:transmembrane signaling receptor activity"/>
    <property type="evidence" value="ECO:0007669"/>
    <property type="project" value="InterPro"/>
</dbReference>
<feature type="domain" description="Methyl-accepting transducer" evidence="7">
    <location>
        <begin position="350"/>
        <end position="579"/>
    </location>
</feature>
<feature type="domain" description="HAMP" evidence="8">
    <location>
        <begin position="298"/>
        <end position="345"/>
    </location>
</feature>
<feature type="region of interest" description="Disordered" evidence="5">
    <location>
        <begin position="604"/>
        <end position="636"/>
    </location>
</feature>
<dbReference type="InterPro" id="IPR051310">
    <property type="entry name" value="MCP_chemotaxis"/>
</dbReference>
<dbReference type="GO" id="GO:0016020">
    <property type="term" value="C:membrane"/>
    <property type="evidence" value="ECO:0007669"/>
    <property type="project" value="UniProtKB-SubCell"/>
</dbReference>
<evidence type="ECO:0000256" key="6">
    <source>
        <dbReference type="SAM" id="Phobius"/>
    </source>
</evidence>
<dbReference type="PROSITE" id="PS50111">
    <property type="entry name" value="CHEMOTAXIS_TRANSDUC_2"/>
    <property type="match status" value="1"/>
</dbReference>
<evidence type="ECO:0000259" key="7">
    <source>
        <dbReference type="PROSITE" id="PS50111"/>
    </source>
</evidence>
<dbReference type="CDD" id="cd06225">
    <property type="entry name" value="HAMP"/>
    <property type="match status" value="1"/>
</dbReference>
<geneLocation type="plasmid" evidence="9 10">
    <name>pRt1078</name>
</geneLocation>
<dbReference type="Proteomes" id="UP000249499">
    <property type="component" value="Plasmid pRt1078"/>
</dbReference>
<evidence type="ECO:0000313" key="9">
    <source>
        <dbReference type="EMBL" id="WFR98144.1"/>
    </source>
</evidence>
<keyword evidence="9" id="KW-0614">Plasmid</keyword>
<reference evidence="9 10" key="1">
    <citation type="journal article" date="2018" name="Sci. Rep.">
        <title>Rhizobium tumorigenes sp. nov., a novel plant tumorigenic bacterium isolated from cane gall tumors on thornless blackberry.</title>
        <authorList>
            <person name="Kuzmanovi N."/>
            <person name="Smalla K."/>
            <person name="Gronow S."/>
            <person name="PuBawska J."/>
        </authorList>
    </citation>
    <scope>NUCLEOTIDE SEQUENCE [LARGE SCALE GENOMIC DNA]</scope>
    <source>
        <strain evidence="9 10">1078</strain>
    </source>
</reference>
<dbReference type="KEGG" id="rtu:PR017_20815"/>
<proteinExistence type="inferred from homology"/>
<dbReference type="RefSeq" id="WP_111222242.1">
    <property type="nucleotide sequence ID" value="NZ_CP117256.1"/>
</dbReference>
<dbReference type="FunFam" id="1.10.287.950:FF:000001">
    <property type="entry name" value="Methyl-accepting chemotaxis sensory transducer"/>
    <property type="match status" value="1"/>
</dbReference>
<protein>
    <submittedName>
        <fullName evidence="9">Methyl-accepting chemotaxis protein</fullName>
    </submittedName>
</protein>
<dbReference type="InterPro" id="IPR003660">
    <property type="entry name" value="HAMP_dom"/>
</dbReference>
<dbReference type="AlphaFoldDB" id="A0AAF1K9M4"/>
<feature type="region of interest" description="Disordered" evidence="5">
    <location>
        <begin position="271"/>
        <end position="293"/>
    </location>
</feature>
<gene>
    <name evidence="9" type="ORF">PR017_20815</name>
</gene>
<comment type="similarity">
    <text evidence="3">Belongs to the methyl-accepting chemotaxis (MCP) protein family.</text>
</comment>
<evidence type="ECO:0000256" key="4">
    <source>
        <dbReference type="PROSITE-ProRule" id="PRU00284"/>
    </source>
</evidence>
<keyword evidence="10" id="KW-1185">Reference proteome</keyword>
<dbReference type="SMART" id="SM00304">
    <property type="entry name" value="HAMP"/>
    <property type="match status" value="1"/>
</dbReference>
<keyword evidence="6" id="KW-1133">Transmembrane helix</keyword>
<accession>A0AAF1K9M4</accession>
<feature type="transmembrane region" description="Helical" evidence="6">
    <location>
        <begin position="12"/>
        <end position="31"/>
    </location>
</feature>
<name>A0AAF1K9M4_9HYPH</name>
<dbReference type="GO" id="GO:0006935">
    <property type="term" value="P:chemotaxis"/>
    <property type="evidence" value="ECO:0007669"/>
    <property type="project" value="UniProtKB-KW"/>
</dbReference>
<keyword evidence="6" id="KW-0472">Membrane</keyword>
<evidence type="ECO:0000256" key="3">
    <source>
        <dbReference type="ARBA" id="ARBA00029447"/>
    </source>
</evidence>
<organism evidence="9 10">
    <name type="scientific">Rhizobium tumorigenes</name>
    <dbReference type="NCBI Taxonomy" id="2041385"/>
    <lineage>
        <taxon>Bacteria</taxon>
        <taxon>Pseudomonadati</taxon>
        <taxon>Pseudomonadota</taxon>
        <taxon>Alphaproteobacteria</taxon>
        <taxon>Hyphomicrobiales</taxon>
        <taxon>Rhizobiaceae</taxon>
        <taxon>Rhizobium/Agrobacterium group</taxon>
        <taxon>Rhizobium</taxon>
    </lineage>
</organism>
<evidence type="ECO:0000256" key="1">
    <source>
        <dbReference type="ARBA" id="ARBA00004370"/>
    </source>
</evidence>
<evidence type="ECO:0000256" key="2">
    <source>
        <dbReference type="ARBA" id="ARBA00022500"/>
    </source>
</evidence>
<dbReference type="SUPFAM" id="SSF58104">
    <property type="entry name" value="Methyl-accepting chemotaxis protein (MCP) signaling domain"/>
    <property type="match status" value="1"/>
</dbReference>
<dbReference type="InterPro" id="IPR004090">
    <property type="entry name" value="Chemotax_Me-accpt_rcpt"/>
</dbReference>
<dbReference type="PRINTS" id="PR00260">
    <property type="entry name" value="CHEMTRNSDUCR"/>
</dbReference>
<keyword evidence="6" id="KW-0812">Transmembrane</keyword>
<evidence type="ECO:0000259" key="8">
    <source>
        <dbReference type="PROSITE" id="PS50885"/>
    </source>
</evidence>
<keyword evidence="4" id="KW-0807">Transducer</keyword>
<evidence type="ECO:0000313" key="10">
    <source>
        <dbReference type="Proteomes" id="UP000249499"/>
    </source>
</evidence>
<dbReference type="GO" id="GO:0007165">
    <property type="term" value="P:signal transduction"/>
    <property type="evidence" value="ECO:0007669"/>
    <property type="project" value="UniProtKB-KW"/>
</dbReference>
<dbReference type="Gene3D" id="1.10.287.950">
    <property type="entry name" value="Methyl-accepting chemotaxis protein"/>
    <property type="match status" value="1"/>
</dbReference>
<dbReference type="EMBL" id="CP117256">
    <property type="protein sequence ID" value="WFR98144.1"/>
    <property type="molecule type" value="Genomic_DNA"/>
</dbReference>
<sequence>MAFLQNAKIRIKILSVLIPICVIAAGGVLLMSRNFQKADDNYSDLISQDEVATVAMARASQRVAAVSYNAYQILAYSSKDPEMAGLNDDYIQNRKTLFEFFVAAKAHAQDDAPSVDTLVNAANEIVAITDEAVKAGLADDNDRAKSLLKQADVKVKEEILNVRGWIEHKNKSVEDQSNALTAVTEDTIFYTLTTLGLVFAAALAAGLVVSSRGITTPIVKLKSRMEALARGETEEPIAGLERGDEVGQMAAAVAVFRDNAIERIRLEREAQSNRTLSEQERAEREAQKTQDAEATRLAVDSLGTGLGELSSGNMSYRIETAFVSHLDGLRKNFNGSMDKLQHTLRAVAANAQAIDAGANEIRAAADDLSKRTEQQAASVEQTAAALEEITTTVKDSTKRAEDAGQLVGRAKLGALKSGEVMRDAVAAMQGIEKSSSEISNIIGVIDEIAFQTNLLALNAGVEAARAGEAGKGFAVVAQEVRELAQRSAQAAKEIKALISTSGSQVKNGVELVGRTGQSLEQIVKEVEEIDQNVRAIVEAAREQSTGLAEINTAVNTIDQGTQQNAAMVEQSTAASYSLTKEVAALNELLGQFNLRTSLVSLVSTASPGSRGASPSVAASGRGAQGKPAHGGVAPFASPARSLRSKLAGAFSGATQAVATANESWEEF</sequence>
<dbReference type="InterPro" id="IPR004089">
    <property type="entry name" value="MCPsignal_dom"/>
</dbReference>
<dbReference type="Pfam" id="PF00015">
    <property type="entry name" value="MCPsignal"/>
    <property type="match status" value="1"/>
</dbReference>
<comment type="subcellular location">
    <subcellularLocation>
        <location evidence="1">Membrane</location>
    </subcellularLocation>
</comment>
<reference evidence="10" key="2">
    <citation type="journal article" date="2023" name="MicrobiologyOpen">
        <title>Genomics of the tumorigenes clade of the family Rhizobiaceae and description of Rhizobium rhododendri sp. nov.</title>
        <authorList>
            <person name="Kuzmanovic N."/>
            <person name="diCenzo G.C."/>
            <person name="Bunk B."/>
            <person name="Sproeer C."/>
            <person name="Fruehling A."/>
            <person name="Neumann-Schaal M."/>
            <person name="Overmann J."/>
            <person name="Smalla K."/>
        </authorList>
    </citation>
    <scope>NUCLEOTIDE SEQUENCE [LARGE SCALE GENOMIC DNA]</scope>
    <source>
        <strain evidence="10">1078</strain>
        <plasmid evidence="10">pRt1078</plasmid>
    </source>
</reference>
<dbReference type="CDD" id="cd11386">
    <property type="entry name" value="MCP_signal"/>
    <property type="match status" value="1"/>
</dbReference>
<dbReference type="PANTHER" id="PTHR43531">
    <property type="entry name" value="PROTEIN ICFG"/>
    <property type="match status" value="1"/>
</dbReference>
<feature type="domain" description="HAMP" evidence="8">
    <location>
        <begin position="212"/>
        <end position="265"/>
    </location>
</feature>
<evidence type="ECO:0000256" key="5">
    <source>
        <dbReference type="SAM" id="MobiDB-lite"/>
    </source>
</evidence>
<keyword evidence="2" id="KW-0145">Chemotaxis</keyword>
<dbReference type="Pfam" id="PF00672">
    <property type="entry name" value="HAMP"/>
    <property type="match status" value="1"/>
</dbReference>
<dbReference type="PANTHER" id="PTHR43531:SF11">
    <property type="entry name" value="METHYL-ACCEPTING CHEMOTAXIS PROTEIN 3"/>
    <property type="match status" value="1"/>
</dbReference>
<dbReference type="SMART" id="SM00283">
    <property type="entry name" value="MA"/>
    <property type="match status" value="1"/>
</dbReference>